<accession>X1VQ88</accession>
<dbReference type="Gene3D" id="3.90.1530.30">
    <property type="match status" value="1"/>
</dbReference>
<dbReference type="AlphaFoldDB" id="X1VQ88"/>
<gene>
    <name evidence="2" type="ORF">S12H4_51110</name>
</gene>
<feature type="domain" description="ParB-like N-terminal" evidence="1">
    <location>
        <begin position="1"/>
        <end position="87"/>
    </location>
</feature>
<reference evidence="2" key="1">
    <citation type="journal article" date="2014" name="Front. Microbiol.">
        <title>High frequency of phylogenetically diverse reductive dehalogenase-homologous genes in deep subseafloor sedimentary metagenomes.</title>
        <authorList>
            <person name="Kawai M."/>
            <person name="Futagami T."/>
            <person name="Toyoda A."/>
            <person name="Takaki Y."/>
            <person name="Nishi S."/>
            <person name="Hori S."/>
            <person name="Arai W."/>
            <person name="Tsubouchi T."/>
            <person name="Morono Y."/>
            <person name="Uchiyama I."/>
            <person name="Ito T."/>
            <person name="Fujiyama A."/>
            <person name="Inagaki F."/>
            <person name="Takami H."/>
        </authorList>
    </citation>
    <scope>NUCLEOTIDE SEQUENCE</scope>
    <source>
        <strain evidence="2">Expedition CK06-06</strain>
    </source>
</reference>
<protein>
    <recommendedName>
        <fullName evidence="1">ParB-like N-terminal domain-containing protein</fullName>
    </recommendedName>
</protein>
<name>X1VQ88_9ZZZZ</name>
<organism evidence="2">
    <name type="scientific">marine sediment metagenome</name>
    <dbReference type="NCBI Taxonomy" id="412755"/>
    <lineage>
        <taxon>unclassified sequences</taxon>
        <taxon>metagenomes</taxon>
        <taxon>ecological metagenomes</taxon>
    </lineage>
</organism>
<feature type="non-terminal residue" evidence="2">
    <location>
        <position position="140"/>
    </location>
</feature>
<evidence type="ECO:0000313" key="2">
    <source>
        <dbReference type="EMBL" id="GAJ11365.1"/>
    </source>
</evidence>
<dbReference type="EMBL" id="BARW01032262">
    <property type="protein sequence ID" value="GAJ11365.1"/>
    <property type="molecule type" value="Genomic_DNA"/>
</dbReference>
<dbReference type="Pfam" id="PF02195">
    <property type="entry name" value="ParB_N"/>
    <property type="match status" value="1"/>
</dbReference>
<comment type="caution">
    <text evidence="2">The sequence shown here is derived from an EMBL/GenBank/DDBJ whole genome shotgun (WGS) entry which is preliminary data.</text>
</comment>
<dbReference type="PANTHER" id="PTHR33375:SF1">
    <property type="entry name" value="CHROMOSOME-PARTITIONING PROTEIN PARB-RELATED"/>
    <property type="match status" value="1"/>
</dbReference>
<dbReference type="GO" id="GO:0045881">
    <property type="term" value="P:positive regulation of sporulation resulting in formation of a cellular spore"/>
    <property type="evidence" value="ECO:0007669"/>
    <property type="project" value="TreeGrafter"/>
</dbReference>
<dbReference type="GO" id="GO:0007059">
    <property type="term" value="P:chromosome segregation"/>
    <property type="evidence" value="ECO:0007669"/>
    <property type="project" value="TreeGrafter"/>
</dbReference>
<dbReference type="SMART" id="SM00470">
    <property type="entry name" value="ParB"/>
    <property type="match status" value="1"/>
</dbReference>
<dbReference type="InterPro" id="IPR003115">
    <property type="entry name" value="ParB_N"/>
</dbReference>
<dbReference type="GO" id="GO:0003677">
    <property type="term" value="F:DNA binding"/>
    <property type="evidence" value="ECO:0007669"/>
    <property type="project" value="InterPro"/>
</dbReference>
<dbReference type="SUPFAM" id="SSF110849">
    <property type="entry name" value="ParB/Sulfiredoxin"/>
    <property type="match status" value="1"/>
</dbReference>
<dbReference type="Gene3D" id="1.10.10.2830">
    <property type="match status" value="1"/>
</dbReference>
<sequence length="140" mass="16449">MDVAIDLIKPSPYQPRLFFDTDDLKGEIERDGLLSALVVRKRGEYYELIDGERRLRVLKELGWNRVPLVEIEVDDRTARRSVFKVNKIRENYTVEEEARYYKKLADEGMAFFEIGKELNVDDQWVLAHLNVFKLRANSGL</sequence>
<dbReference type="InterPro" id="IPR004437">
    <property type="entry name" value="ParB/RepB/Spo0J"/>
</dbReference>
<evidence type="ECO:0000259" key="1">
    <source>
        <dbReference type="SMART" id="SM00470"/>
    </source>
</evidence>
<dbReference type="NCBIfam" id="TIGR00180">
    <property type="entry name" value="parB_part"/>
    <property type="match status" value="1"/>
</dbReference>
<dbReference type="GO" id="GO:0005694">
    <property type="term" value="C:chromosome"/>
    <property type="evidence" value="ECO:0007669"/>
    <property type="project" value="TreeGrafter"/>
</dbReference>
<dbReference type="InterPro" id="IPR050336">
    <property type="entry name" value="Chromosome_partition/occlusion"/>
</dbReference>
<proteinExistence type="predicted"/>
<dbReference type="PANTHER" id="PTHR33375">
    <property type="entry name" value="CHROMOSOME-PARTITIONING PROTEIN PARB-RELATED"/>
    <property type="match status" value="1"/>
</dbReference>
<dbReference type="InterPro" id="IPR036086">
    <property type="entry name" value="ParB/Sulfiredoxin_sf"/>
</dbReference>